<evidence type="ECO:0000256" key="13">
    <source>
        <dbReference type="ARBA" id="ARBA00031434"/>
    </source>
</evidence>
<dbReference type="AlphaFoldDB" id="A0A8B7ZCQ3"/>
<dbReference type="Proteomes" id="UP000694845">
    <property type="component" value="Unplaced"/>
</dbReference>
<proteinExistence type="inferred from homology"/>
<comment type="similarity">
    <text evidence="18">Belongs to the glycosyltransferase group 1 family. Glycosyltransferase 33 subfamily.</text>
</comment>
<protein>
    <recommendedName>
        <fullName evidence="4">Chitobiosyldiphosphodolichol beta-mannosyltransferase</fullName>
        <ecNumber evidence="3">2.4.1.142</ecNumber>
    </recommendedName>
    <alternativeName>
        <fullName evidence="19">Asparagine-linked glycosylation protein 1 homolog</fullName>
    </alternativeName>
    <alternativeName>
        <fullName evidence="14">Beta-1,4-mannosyltransferase</fullName>
    </alternativeName>
    <alternativeName>
        <fullName evidence="15">GDP-Man:GlcNAc2-PP-dolichol mannosyltransferase</fullName>
    </alternativeName>
    <alternativeName>
        <fullName evidence="13">GDP-mannose-dolichol diphosphochitobiose mannosyltransferase</fullName>
    </alternativeName>
</protein>
<dbReference type="EC" id="2.4.1.142" evidence="3"/>
<evidence type="ECO:0000256" key="5">
    <source>
        <dbReference type="ARBA" id="ARBA00022553"/>
    </source>
</evidence>
<reference evidence="23" key="1">
    <citation type="submission" date="2025-08" db="UniProtKB">
        <authorList>
            <consortium name="RefSeq"/>
        </authorList>
    </citation>
    <scope>IDENTIFICATION</scope>
</reference>
<dbReference type="KEGG" id="aplc:110986124"/>
<evidence type="ECO:0000256" key="14">
    <source>
        <dbReference type="ARBA" id="ARBA00031566"/>
    </source>
</evidence>
<dbReference type="RefSeq" id="XP_022103459.1">
    <property type="nucleotide sequence ID" value="XM_022247767.1"/>
</dbReference>
<evidence type="ECO:0000313" key="23">
    <source>
        <dbReference type="RefSeq" id="XP_022103459.1"/>
    </source>
</evidence>
<dbReference type="OMA" id="CKLIIDW"/>
<comment type="pathway">
    <text evidence="2">Protein modification; protein glycosylation.</text>
</comment>
<evidence type="ECO:0000256" key="1">
    <source>
        <dbReference type="ARBA" id="ARBA00004389"/>
    </source>
</evidence>
<dbReference type="GeneID" id="110986124"/>
<keyword evidence="22" id="KW-1185">Reference proteome</keyword>
<dbReference type="InterPro" id="IPR026051">
    <property type="entry name" value="ALG1-like"/>
</dbReference>
<evidence type="ECO:0000256" key="12">
    <source>
        <dbReference type="ARBA" id="ARBA00023136"/>
    </source>
</evidence>
<evidence type="ECO:0000256" key="16">
    <source>
        <dbReference type="ARBA" id="ARBA00045071"/>
    </source>
</evidence>
<sequence length="482" mass="54767">MALFSSPNTDFISQGSLILFMEVYLYLQGLYSVMAVTILFLIMGLGYRKTRCGSQACIIVLGDIGRSPRMQYHALSLATANLDVEMVGYGGSKPHEDLLTNEKIKFHLMSIPPNIPNMIPSLFRYVFKVIWQTTQLLWVMLMKLRWPSHILVQNPPAIPTLAVAWLCSRLYGSKFMIDWHNYGYTLLGLTLGEGHILVRFSRWFESVFGGWGDGHLCVTNAMKEDLMKRFGLKKPITLYDRPPKVFKETPLESQHELFSRLAEDYTVFTSSTKSETSTAFTEKTASGEILRKANRPALIISSTSWTPDEDISILLSALQKYDKACEEEANLPAIVCAITGKGQEKKRYQAIIEQMTMKNVHICTPWLIAEDYPRLLGSSDLGVCLHASSSGLDLPMKVVDMFGSGLPVCALKYDCIDELVKHRENGLVFSNADELATQLQELLRGFPEDQQQLQKFKENLQQFQTERWEENWEKTVRPTLYI</sequence>
<dbReference type="SUPFAM" id="SSF53756">
    <property type="entry name" value="UDP-Glycosyltransferase/glycogen phosphorylase"/>
    <property type="match status" value="1"/>
</dbReference>
<organism evidence="22 23">
    <name type="scientific">Acanthaster planci</name>
    <name type="common">Crown-of-thorns starfish</name>
    <dbReference type="NCBI Taxonomy" id="133434"/>
    <lineage>
        <taxon>Eukaryota</taxon>
        <taxon>Metazoa</taxon>
        <taxon>Echinodermata</taxon>
        <taxon>Eleutherozoa</taxon>
        <taxon>Asterozoa</taxon>
        <taxon>Asteroidea</taxon>
        <taxon>Valvatacea</taxon>
        <taxon>Valvatida</taxon>
        <taxon>Acanthasteridae</taxon>
        <taxon>Acanthaster</taxon>
    </lineage>
</organism>
<dbReference type="PANTHER" id="PTHR13036:SF0">
    <property type="entry name" value="CHITOBIOSYLDIPHOSPHODOLICHOL BETA-MANNOSYLTRANSFERASE"/>
    <property type="match status" value="1"/>
</dbReference>
<evidence type="ECO:0000259" key="21">
    <source>
        <dbReference type="Pfam" id="PF00534"/>
    </source>
</evidence>
<evidence type="ECO:0000256" key="8">
    <source>
        <dbReference type="ARBA" id="ARBA00022692"/>
    </source>
</evidence>
<dbReference type="OrthoDB" id="614844at2759"/>
<feature type="transmembrane region" description="Helical" evidence="20">
    <location>
        <begin position="23"/>
        <end position="45"/>
    </location>
</feature>
<keyword evidence="10" id="KW-0735">Signal-anchor</keyword>
<evidence type="ECO:0000256" key="20">
    <source>
        <dbReference type="SAM" id="Phobius"/>
    </source>
</evidence>
<evidence type="ECO:0000256" key="2">
    <source>
        <dbReference type="ARBA" id="ARBA00004922"/>
    </source>
</evidence>
<evidence type="ECO:0000256" key="10">
    <source>
        <dbReference type="ARBA" id="ARBA00022968"/>
    </source>
</evidence>
<dbReference type="FunFam" id="3.40.50.2000:FF:000096">
    <property type="entry name" value="ALG1, chitobiosyldiphosphodolichol beta-mannosyltransferase"/>
    <property type="match status" value="1"/>
</dbReference>
<evidence type="ECO:0000256" key="11">
    <source>
        <dbReference type="ARBA" id="ARBA00022989"/>
    </source>
</evidence>
<dbReference type="FunFam" id="3.40.50.2000:FF:000109">
    <property type="entry name" value="Chitobiosyldiphosphodolichol beta-mannosyltransferase"/>
    <property type="match status" value="1"/>
</dbReference>
<keyword evidence="8 20" id="KW-0812">Transmembrane</keyword>
<gene>
    <name evidence="23" type="primary">LOC110986124</name>
</gene>
<name>A0A8B7ZCQ3_ACAPL</name>
<dbReference type="Pfam" id="PF00534">
    <property type="entry name" value="Glycos_transf_1"/>
    <property type="match status" value="1"/>
</dbReference>
<dbReference type="CDD" id="cd03816">
    <property type="entry name" value="GT33_ALG1-like"/>
    <property type="match status" value="1"/>
</dbReference>
<evidence type="ECO:0000313" key="22">
    <source>
        <dbReference type="Proteomes" id="UP000694845"/>
    </source>
</evidence>
<evidence type="ECO:0000256" key="9">
    <source>
        <dbReference type="ARBA" id="ARBA00022824"/>
    </source>
</evidence>
<evidence type="ECO:0000256" key="3">
    <source>
        <dbReference type="ARBA" id="ARBA00012611"/>
    </source>
</evidence>
<evidence type="ECO:0000256" key="15">
    <source>
        <dbReference type="ARBA" id="ARBA00033088"/>
    </source>
</evidence>
<dbReference type="GO" id="GO:0005789">
    <property type="term" value="C:endoplasmic reticulum membrane"/>
    <property type="evidence" value="ECO:0007669"/>
    <property type="project" value="UniProtKB-SubCell"/>
</dbReference>
<keyword evidence="11 20" id="KW-1133">Transmembrane helix</keyword>
<accession>A0A8B7ZCQ3</accession>
<comment type="function">
    <text evidence="17">Mannosyltransferase that operates in the biosynthetic pathway of dolichol-linked oligosaccharides, the glycan precursors employed in protein asparagine (N)-glycosylation. The assembly of dolichol-linked oligosaccharides begins on the cytosolic side of the endoplasmic reticulum membrane and finishes in its lumen. The sequential addition of sugars to dolichol pyrophosphate produces dolichol-linked oligosaccharides containing fourteen sugars, including two GlcNAcs, nine mannoses and three glucoses. Once assembled, the oligosaccharide is transferred from the lipid to nascent proteins by oligosaccharyltransferases. Catalyzes, on the cytoplasmic face of the endoplasmic reticulum, the addition of the first mannose residues to the dolichol-linked oligosaccharide chain, to produce Man1GlcNAc(2)-PP-dolichol core oligosaccharide. Man1GlcNAc(2)-PP-dolichol is a substrate for ALG2, the following enzyme in the biosynthetic pathway.</text>
</comment>
<evidence type="ECO:0000256" key="6">
    <source>
        <dbReference type="ARBA" id="ARBA00022676"/>
    </source>
</evidence>
<keyword evidence="6" id="KW-0328">Glycosyltransferase</keyword>
<comment type="subcellular location">
    <subcellularLocation>
        <location evidence="1">Endoplasmic reticulum membrane</location>
        <topology evidence="1">Single-pass membrane protein</topology>
    </subcellularLocation>
</comment>
<keyword evidence="12 20" id="KW-0472">Membrane</keyword>
<keyword evidence="7" id="KW-0808">Transferase</keyword>
<dbReference type="Gene3D" id="3.40.50.2000">
    <property type="entry name" value="Glycogen Phosphorylase B"/>
    <property type="match status" value="1"/>
</dbReference>
<keyword evidence="5" id="KW-0597">Phosphoprotein</keyword>
<dbReference type="InterPro" id="IPR001296">
    <property type="entry name" value="Glyco_trans_1"/>
</dbReference>
<evidence type="ECO:0000256" key="17">
    <source>
        <dbReference type="ARBA" id="ARBA00056362"/>
    </source>
</evidence>
<feature type="domain" description="Glycosyl transferase family 1" evidence="21">
    <location>
        <begin position="289"/>
        <end position="459"/>
    </location>
</feature>
<dbReference type="PANTHER" id="PTHR13036">
    <property type="entry name" value="BETA1,4 MANNOSYLTRANSFERASE"/>
    <property type="match status" value="1"/>
</dbReference>
<evidence type="ECO:0000256" key="7">
    <source>
        <dbReference type="ARBA" id="ARBA00022679"/>
    </source>
</evidence>
<comment type="catalytic activity">
    <reaction evidence="16">
        <text>an N,N'-diacetylchitobiosyl-diphospho-di-trans,poly-cis-dolichol + GDP-alpha-D-mannose = a beta-D-Man-(1-&gt;4)-beta-D-GlcNAc-(1-&gt;4)-alpha-D-GlcNAc-diphospho-di-trans,poly-cis-dolichol + GDP + H(+)</text>
        <dbReference type="Rhea" id="RHEA:13865"/>
        <dbReference type="Rhea" id="RHEA-COMP:19510"/>
        <dbReference type="Rhea" id="RHEA-COMP:19511"/>
        <dbReference type="ChEBI" id="CHEBI:15378"/>
        <dbReference type="ChEBI" id="CHEBI:57269"/>
        <dbReference type="ChEBI" id="CHEBI:57527"/>
        <dbReference type="ChEBI" id="CHEBI:58189"/>
        <dbReference type="ChEBI" id="CHEBI:58472"/>
        <dbReference type="EC" id="2.4.1.142"/>
    </reaction>
    <physiologicalReaction direction="left-to-right" evidence="16">
        <dbReference type="Rhea" id="RHEA:13866"/>
    </physiologicalReaction>
</comment>
<evidence type="ECO:0000256" key="19">
    <source>
        <dbReference type="ARBA" id="ARBA00082785"/>
    </source>
</evidence>
<dbReference type="GO" id="GO:0004578">
    <property type="term" value="F:chitobiosyldiphosphodolichol beta-mannosyltransferase activity"/>
    <property type="evidence" value="ECO:0007669"/>
    <property type="project" value="UniProtKB-EC"/>
</dbReference>
<evidence type="ECO:0000256" key="18">
    <source>
        <dbReference type="ARBA" id="ARBA00061237"/>
    </source>
</evidence>
<keyword evidence="9" id="KW-0256">Endoplasmic reticulum</keyword>
<evidence type="ECO:0000256" key="4">
    <source>
        <dbReference type="ARBA" id="ARBA00015841"/>
    </source>
</evidence>